<keyword evidence="3" id="KW-0614">Plasmid</keyword>
<dbReference type="PROSITE" id="PS50110">
    <property type="entry name" value="RESPONSE_REGULATORY"/>
    <property type="match status" value="1"/>
</dbReference>
<dbReference type="SUPFAM" id="SSF52172">
    <property type="entry name" value="CheY-like"/>
    <property type="match status" value="1"/>
</dbReference>
<dbReference type="Pfam" id="PF00072">
    <property type="entry name" value="Response_reg"/>
    <property type="match status" value="1"/>
</dbReference>
<protein>
    <submittedName>
        <fullName evidence="3">Response regulator</fullName>
    </submittedName>
</protein>
<dbReference type="SMART" id="SM00448">
    <property type="entry name" value="REC"/>
    <property type="match status" value="1"/>
</dbReference>
<evidence type="ECO:0000256" key="1">
    <source>
        <dbReference type="PROSITE-ProRule" id="PRU00169"/>
    </source>
</evidence>
<dbReference type="Gene3D" id="3.40.50.2300">
    <property type="match status" value="1"/>
</dbReference>
<organism evidence="3 4">
    <name type="scientific">Deinococcus ficus</name>
    <dbReference type="NCBI Taxonomy" id="317577"/>
    <lineage>
        <taxon>Bacteria</taxon>
        <taxon>Thermotogati</taxon>
        <taxon>Deinococcota</taxon>
        <taxon>Deinococci</taxon>
        <taxon>Deinococcales</taxon>
        <taxon>Deinococcaceae</taxon>
        <taxon>Deinococcus</taxon>
    </lineage>
</organism>
<evidence type="ECO:0000313" key="4">
    <source>
        <dbReference type="Proteomes" id="UP000259030"/>
    </source>
</evidence>
<dbReference type="InterPro" id="IPR052893">
    <property type="entry name" value="TCS_response_regulator"/>
</dbReference>
<accession>A0A221T0I2</accession>
<dbReference type="InterPro" id="IPR001789">
    <property type="entry name" value="Sig_transdc_resp-reg_receiver"/>
</dbReference>
<dbReference type="AlphaFoldDB" id="A0A221T0I2"/>
<dbReference type="EMBL" id="CP021082">
    <property type="protein sequence ID" value="ASN82418.1"/>
    <property type="molecule type" value="Genomic_DNA"/>
</dbReference>
<dbReference type="Proteomes" id="UP000259030">
    <property type="component" value="Plasmid pDFI1"/>
</dbReference>
<dbReference type="InterPro" id="IPR011006">
    <property type="entry name" value="CheY-like_superfamily"/>
</dbReference>
<dbReference type="STRING" id="317577.GCA_000419625_03224"/>
<keyword evidence="4" id="KW-1185">Reference proteome</keyword>
<dbReference type="KEGG" id="dfc:DFI_14620"/>
<feature type="modified residue" description="4-aspartylphosphate" evidence="1">
    <location>
        <position position="61"/>
    </location>
</feature>
<dbReference type="PANTHER" id="PTHR44520">
    <property type="entry name" value="RESPONSE REGULATOR RCP1-RELATED"/>
    <property type="match status" value="1"/>
</dbReference>
<dbReference type="PANTHER" id="PTHR44520:SF2">
    <property type="entry name" value="RESPONSE REGULATOR RCP1"/>
    <property type="match status" value="1"/>
</dbReference>
<dbReference type="OrthoDB" id="9785718at2"/>
<dbReference type="CDD" id="cd17557">
    <property type="entry name" value="REC_Rcp-like"/>
    <property type="match status" value="1"/>
</dbReference>
<evidence type="ECO:0000259" key="2">
    <source>
        <dbReference type="PROSITE" id="PS50110"/>
    </source>
</evidence>
<dbReference type="RefSeq" id="WP_022802711.1">
    <property type="nucleotide sequence ID" value="NZ_ATTJ01000002.1"/>
</dbReference>
<geneLocation type="plasmid" evidence="4">
    <name>pdfi1</name>
</geneLocation>
<sequence length="141" mass="15889">MPHRLNIMVIDDNVADLELAREACAEHPEWVNQVVTMTSGREAIEHLQQKEKPVPDVVVTDLNMPGMTGLDVIRIMKADPRLQMIPVVVLSTSTRPEDIRDAYELHASSYMVKAPDFPGFLSQIESFLGFWKGAKVGHRPR</sequence>
<dbReference type="GO" id="GO:0000160">
    <property type="term" value="P:phosphorelay signal transduction system"/>
    <property type="evidence" value="ECO:0007669"/>
    <property type="project" value="InterPro"/>
</dbReference>
<gene>
    <name evidence="3" type="ORF">DFI_14620</name>
</gene>
<proteinExistence type="predicted"/>
<feature type="domain" description="Response regulatory" evidence="2">
    <location>
        <begin position="6"/>
        <end position="128"/>
    </location>
</feature>
<evidence type="ECO:0000313" key="3">
    <source>
        <dbReference type="EMBL" id="ASN82418.1"/>
    </source>
</evidence>
<reference evidence="3 4" key="1">
    <citation type="submission" date="2017-05" db="EMBL/GenBank/DDBJ databases">
        <title>The complete genome sequence of Deinococcus ficus isolated from the rhizosphere of the Ficus religiosa L. in Taiwan.</title>
        <authorList>
            <person name="Wu K.-M."/>
            <person name="Liao T.-L."/>
            <person name="Liu Y.-M."/>
            <person name="Young C.-C."/>
            <person name="Tsai S.-F."/>
        </authorList>
    </citation>
    <scope>NUCLEOTIDE SEQUENCE [LARGE SCALE GENOMIC DNA]</scope>
    <source>
        <strain evidence="3 4">CC-FR2-10</strain>
        <plasmid evidence="4">pdfi1</plasmid>
    </source>
</reference>
<name>A0A221T0I2_9DEIO</name>
<keyword evidence="1" id="KW-0597">Phosphoprotein</keyword>